<feature type="compositionally biased region" description="Basic and acidic residues" evidence="1">
    <location>
        <begin position="549"/>
        <end position="558"/>
    </location>
</feature>
<gene>
    <name evidence="2" type="ORF">CEUSTIGMA_g12771.t1</name>
</gene>
<sequence>MMELGLKSDHRLTVVDPLPPALLRSVRLCLMPTQDLYTLYAQLLDLTAVAGTSVEEVGSRARSTGSTRLLEGPTVVIDSCRPHAVQEAGHSILRNGEALPESAMHVAPKTVHQCEQEGGVVLSLMATTTHLHDVVNSLLFRGHVSSGAYECTSAGSLIQPPNYLQGSKADTMQSFKGSEADVMQASKEMQALSSLQRQLESKLHAMVSEQKARRLLSLPVDGVPLFASSLAAKADPVPDLNYHAELALTYVQGQRNILLRAIQAVRGNMGRCLMTLHDYVCPGLRGAPGRIHGSGVTGCQDEPASAVFDVLPSAKECNVGTERADVVPTAFVSSTQQHMVLYWSWWIAQVAKQGSELDGNECSGISSERETLLSLREVICCPRKEVVAAVAAGSTASTSSGSKGKRRPPVASVTLRVIRNHAEGRGGGEALPRASSVSAAHGGSADGRRHTPSLPAGVSAALGLDLGLEHDPVSWGAETLVSLNAGDVMLEVRAEHAIKASSKQELITALMIPAHALLQDLVVHASMLQGQGLHHSNGSVIKETATSASHHEAHDHPDATGSWPHGSPDHLNHNPHAPHAQRKLSPQDMLVLHLMHMVSAPPAARLPASESDHAAMLLEMLEDSPAGSAYQEAFDAFKAGLGQIRAANHLHLKSQRAMQKTSCEGHSGYSMPHSNMSPPRKGSTTTTSGSAGLIHTGGSTGGCSKAGAALGKVLAWPGALGLYCWASAVVDRAAVQYTVPATDAHTAEPRSSWLAAGHGGWAILPGVAAVPPKLREAVVRVELTDAAAFSGHVQPACPTFVVLAACALPKGVLLAPPLLLSESPVDLLMDEYGPEAVTWRRLIKGQHTGHAMQKVAGSDLLECLGSSSPEQPKEVKELYLSTDARPQPRTSSSPTSPSVPSAHPSNASLQINNSSLPATKSPKGGKRKPGSTDTLSNFPGAQYELYISPSEEDALMKEKMNLLTASGLGSVHYLTMGKETEPLLRSALKICLCDEELLSHSLAMQVVKMYRTLQVMRSEGGRRETLDTLMTTGGESVKASRIYNKELQEPEDSRSLIGRRSLEACGEKGLGVPLDNDGHFRGAADKQLLILRQSQRLLIEMLEGIPNDHAVSVAASKQLRHIISDARKHAKRRLRQMDTHLQRSCGASGGFWGSSGSVKKGQESGNSQGVNIPSDRSGASTLGGEILRQGVHLYLEELSSVLDVWADHLGLESKLETSRKRHKVMHLV</sequence>
<proteinExistence type="predicted"/>
<dbReference type="OrthoDB" id="563120at2759"/>
<evidence type="ECO:0000313" key="2">
    <source>
        <dbReference type="EMBL" id="GAX85354.1"/>
    </source>
</evidence>
<feature type="region of interest" description="Disordered" evidence="1">
    <location>
        <begin position="1156"/>
        <end position="1177"/>
    </location>
</feature>
<feature type="compositionally biased region" description="Low complexity" evidence="1">
    <location>
        <begin position="434"/>
        <end position="443"/>
    </location>
</feature>
<feature type="region of interest" description="Disordered" evidence="1">
    <location>
        <begin position="882"/>
        <end position="938"/>
    </location>
</feature>
<organism evidence="2 3">
    <name type="scientific">Chlamydomonas eustigma</name>
    <dbReference type="NCBI Taxonomy" id="1157962"/>
    <lineage>
        <taxon>Eukaryota</taxon>
        <taxon>Viridiplantae</taxon>
        <taxon>Chlorophyta</taxon>
        <taxon>core chlorophytes</taxon>
        <taxon>Chlorophyceae</taxon>
        <taxon>CS clade</taxon>
        <taxon>Chlamydomonadales</taxon>
        <taxon>Chlamydomonadaceae</taxon>
        <taxon>Chlamydomonas</taxon>
    </lineage>
</organism>
<feature type="region of interest" description="Disordered" evidence="1">
    <location>
        <begin position="544"/>
        <end position="582"/>
    </location>
</feature>
<reference evidence="2 3" key="1">
    <citation type="submission" date="2017-08" db="EMBL/GenBank/DDBJ databases">
        <title>Acidophilic green algal genome provides insights into adaptation to an acidic environment.</title>
        <authorList>
            <person name="Hirooka S."/>
            <person name="Hirose Y."/>
            <person name="Kanesaki Y."/>
            <person name="Higuchi S."/>
            <person name="Fujiwara T."/>
            <person name="Onuma R."/>
            <person name="Era A."/>
            <person name="Ohbayashi R."/>
            <person name="Uzuka A."/>
            <person name="Nozaki H."/>
            <person name="Yoshikawa H."/>
            <person name="Miyagishima S.Y."/>
        </authorList>
    </citation>
    <scope>NUCLEOTIDE SEQUENCE [LARGE SCALE GENOMIC DNA]</scope>
    <source>
        <strain evidence="2 3">NIES-2499</strain>
    </source>
</reference>
<name>A0A250XQM0_9CHLO</name>
<dbReference type="Proteomes" id="UP000232323">
    <property type="component" value="Unassembled WGS sequence"/>
</dbReference>
<dbReference type="AlphaFoldDB" id="A0A250XQM0"/>
<accession>A0A250XQM0</accession>
<evidence type="ECO:0000313" key="3">
    <source>
        <dbReference type="Proteomes" id="UP000232323"/>
    </source>
</evidence>
<dbReference type="EMBL" id="BEGY01000164">
    <property type="protein sequence ID" value="GAX85354.1"/>
    <property type="molecule type" value="Genomic_DNA"/>
</dbReference>
<feature type="region of interest" description="Disordered" evidence="1">
    <location>
        <begin position="663"/>
        <end position="688"/>
    </location>
</feature>
<comment type="caution">
    <text evidence="2">The sequence shown here is derived from an EMBL/GenBank/DDBJ whole genome shotgun (WGS) entry which is preliminary data.</text>
</comment>
<feature type="compositionally biased region" description="Polar residues" evidence="1">
    <location>
        <begin position="906"/>
        <end position="918"/>
    </location>
</feature>
<protein>
    <submittedName>
        <fullName evidence="2">Uncharacterized protein</fullName>
    </submittedName>
</protein>
<evidence type="ECO:0000256" key="1">
    <source>
        <dbReference type="SAM" id="MobiDB-lite"/>
    </source>
</evidence>
<feature type="region of interest" description="Disordered" evidence="1">
    <location>
        <begin position="392"/>
        <end position="454"/>
    </location>
</feature>
<feature type="compositionally biased region" description="Low complexity" evidence="1">
    <location>
        <begin position="392"/>
        <end position="402"/>
    </location>
</feature>
<keyword evidence="3" id="KW-1185">Reference proteome</keyword>
<feature type="compositionally biased region" description="Low complexity" evidence="1">
    <location>
        <begin position="884"/>
        <end position="905"/>
    </location>
</feature>